<reference evidence="1" key="1">
    <citation type="submission" date="2025-08" db="UniProtKB">
        <authorList>
            <consortium name="Ensembl"/>
        </authorList>
    </citation>
    <scope>IDENTIFICATION</scope>
</reference>
<dbReference type="Gene3D" id="2.60.40.10">
    <property type="entry name" value="Immunoglobulins"/>
    <property type="match status" value="1"/>
</dbReference>
<proteinExistence type="predicted"/>
<dbReference type="InterPro" id="IPR013783">
    <property type="entry name" value="Ig-like_fold"/>
</dbReference>
<keyword evidence="2" id="KW-1185">Reference proteome</keyword>
<accession>A0A8B9I330</accession>
<organism evidence="1 2">
    <name type="scientific">Anser brachyrhynchus</name>
    <name type="common">Pink-footed goose</name>
    <dbReference type="NCBI Taxonomy" id="132585"/>
    <lineage>
        <taxon>Eukaryota</taxon>
        <taxon>Metazoa</taxon>
        <taxon>Chordata</taxon>
        <taxon>Craniata</taxon>
        <taxon>Vertebrata</taxon>
        <taxon>Euteleostomi</taxon>
        <taxon>Archelosauria</taxon>
        <taxon>Archosauria</taxon>
        <taxon>Dinosauria</taxon>
        <taxon>Saurischia</taxon>
        <taxon>Theropoda</taxon>
        <taxon>Coelurosauria</taxon>
        <taxon>Aves</taxon>
        <taxon>Neognathae</taxon>
        <taxon>Galloanserae</taxon>
        <taxon>Anseriformes</taxon>
        <taxon>Anatidae</taxon>
        <taxon>Anserinae</taxon>
        <taxon>Anser</taxon>
    </lineage>
</organism>
<dbReference type="GeneTree" id="ENSGT00960000189314"/>
<name>A0A8B9I330_9AVES</name>
<reference evidence="1" key="2">
    <citation type="submission" date="2025-09" db="UniProtKB">
        <authorList>
            <consortium name="Ensembl"/>
        </authorList>
    </citation>
    <scope>IDENTIFICATION</scope>
</reference>
<dbReference type="Proteomes" id="UP000694426">
    <property type="component" value="Unplaced"/>
</dbReference>
<evidence type="ECO:0000313" key="2">
    <source>
        <dbReference type="Proteomes" id="UP000694426"/>
    </source>
</evidence>
<sequence>MHCSLLCLTANVPECFSRKSDIRAQGSLMLSCLAFCFQCSVCWPSLGAAGTVGREGTGINITCSHPDIQTCNYIHWYLQLPGQGPPFFVSSHKSSIPVVDPAGWLSVAADRRFSTLWLAQPRGLLVGYFFTNSDTQSFHFIISYQVISVPAWTSSQKFRSSSSPQS</sequence>
<dbReference type="AlphaFoldDB" id="A0A8B9I330"/>
<dbReference type="SUPFAM" id="SSF48726">
    <property type="entry name" value="Immunoglobulin"/>
    <property type="match status" value="1"/>
</dbReference>
<dbReference type="Ensembl" id="ENSABRT00000007486.1">
    <property type="protein sequence ID" value="ENSABRP00000005191.1"/>
    <property type="gene ID" value="ENSABRG00000004820.1"/>
</dbReference>
<evidence type="ECO:0008006" key="3">
    <source>
        <dbReference type="Google" id="ProtNLM"/>
    </source>
</evidence>
<dbReference type="InterPro" id="IPR036179">
    <property type="entry name" value="Ig-like_dom_sf"/>
</dbReference>
<protein>
    <recommendedName>
        <fullName evidence="3">Immunoglobulin V-set domain-containing protein</fullName>
    </recommendedName>
</protein>
<evidence type="ECO:0000313" key="1">
    <source>
        <dbReference type="Ensembl" id="ENSABRP00000005191.1"/>
    </source>
</evidence>